<dbReference type="HAMAP" id="MF_01398">
    <property type="entry name" value="ATP_synth_b_bprime"/>
    <property type="match status" value="1"/>
</dbReference>
<evidence type="ECO:0000256" key="15">
    <source>
        <dbReference type="SAM" id="Coils"/>
    </source>
</evidence>
<keyword evidence="9 13" id="KW-0066">ATP synthesis</keyword>
<dbReference type="EMBL" id="RDSM01000002">
    <property type="protein sequence ID" value="RXH56217.1"/>
    <property type="molecule type" value="Genomic_DNA"/>
</dbReference>
<dbReference type="GO" id="GO:0045259">
    <property type="term" value="C:proton-transporting ATP synthase complex"/>
    <property type="evidence" value="ECO:0007669"/>
    <property type="project" value="UniProtKB-KW"/>
</dbReference>
<dbReference type="GO" id="GO:0046961">
    <property type="term" value="F:proton-transporting ATPase activity, rotational mechanism"/>
    <property type="evidence" value="ECO:0007669"/>
    <property type="project" value="TreeGrafter"/>
</dbReference>
<comment type="subcellular location">
    <subcellularLocation>
        <location evidence="13">Cell membrane</location>
        <topology evidence="13">Single-pass membrane protein</topology>
    </subcellularLocation>
    <subcellularLocation>
        <location evidence="12">Endomembrane system</location>
        <topology evidence="12">Single-pass membrane protein</topology>
    </subcellularLocation>
</comment>
<dbReference type="RefSeq" id="WP_128913721.1">
    <property type="nucleotide sequence ID" value="NZ_RDSM01000002.1"/>
</dbReference>
<organism evidence="18 19">
    <name type="scientific">Granulicella sibirica</name>
    <dbReference type="NCBI Taxonomy" id="2479048"/>
    <lineage>
        <taxon>Bacteria</taxon>
        <taxon>Pseudomonadati</taxon>
        <taxon>Acidobacteriota</taxon>
        <taxon>Terriglobia</taxon>
        <taxon>Terriglobales</taxon>
        <taxon>Acidobacteriaceae</taxon>
        <taxon>Granulicella</taxon>
    </lineage>
</organism>
<dbReference type="Proteomes" id="UP000289437">
    <property type="component" value="Unassembled WGS sequence"/>
</dbReference>
<comment type="subunit">
    <text evidence="13">F-type ATPases have 2 components, F(1) - the catalytic core - and F(0) - the membrane proton channel. F(1) has five subunits: alpha(3), beta(3), gamma(1), delta(1), epsilon(1). F(0) has three main subunits: a(1), b(2) and c(10-14). The alpha and beta chains form an alternating ring which encloses part of the gamma chain. F(1) is attached to F(0) by a central stalk formed by the gamma and epsilon chains, while a peripheral stalk is formed by the delta and b chains.</text>
</comment>
<comment type="function">
    <text evidence="10 13">F(1)F(0) ATP synthase produces ATP from ADP in the presence of a proton or sodium gradient. F-type ATPases consist of two structural domains, F(1) containing the extramembraneous catalytic core and F(0) containing the membrane proton channel, linked together by a central stalk and a peripheral stalk. During catalysis, ATP synthesis in the catalytic domain of F(1) is coupled via a rotary mechanism of the central stalk subunits to proton translocation.</text>
</comment>
<feature type="transmembrane region" description="Helical" evidence="13">
    <location>
        <begin position="87"/>
        <end position="105"/>
    </location>
</feature>
<evidence type="ECO:0000256" key="16">
    <source>
        <dbReference type="SAM" id="MobiDB-lite"/>
    </source>
</evidence>
<dbReference type="InterPro" id="IPR002146">
    <property type="entry name" value="ATP_synth_b/b'su_bac/chlpt"/>
</dbReference>
<keyword evidence="7 13" id="KW-0406">Ion transport</keyword>
<evidence type="ECO:0000256" key="6">
    <source>
        <dbReference type="ARBA" id="ARBA00022989"/>
    </source>
</evidence>
<evidence type="ECO:0000313" key="19">
    <source>
        <dbReference type="Proteomes" id="UP000289437"/>
    </source>
</evidence>
<dbReference type="GO" id="GO:0012505">
    <property type="term" value="C:endomembrane system"/>
    <property type="evidence" value="ECO:0007669"/>
    <property type="project" value="UniProtKB-SubCell"/>
</dbReference>
<dbReference type="CDD" id="cd06503">
    <property type="entry name" value="ATP-synt_Fo_b"/>
    <property type="match status" value="1"/>
</dbReference>
<evidence type="ECO:0000256" key="8">
    <source>
        <dbReference type="ARBA" id="ARBA00023136"/>
    </source>
</evidence>
<evidence type="ECO:0000256" key="9">
    <source>
        <dbReference type="ARBA" id="ARBA00023310"/>
    </source>
</evidence>
<accession>A0A4Q0SZB7</accession>
<dbReference type="AlphaFoldDB" id="A0A4Q0SZB7"/>
<reference evidence="19" key="2">
    <citation type="submission" date="2019-02" db="EMBL/GenBank/DDBJ databases">
        <title>Granulicella sibirica sp. nov., a psychrotolerant acidobacterium isolated from an organic soil layer in forested tundra, West Siberia.</title>
        <authorList>
            <person name="Oshkin I.Y."/>
            <person name="Kulichevskaya I.S."/>
            <person name="Rijpstra W.I.C."/>
            <person name="Sinninghe Damste J.S."/>
            <person name="Rakitin A.L."/>
            <person name="Ravin N.V."/>
            <person name="Dedysh S.N."/>
        </authorList>
    </citation>
    <scope>NUCLEOTIDE SEQUENCE [LARGE SCALE GENOMIC DNA]</scope>
    <source>
        <strain evidence="19">AF10</strain>
    </source>
</reference>
<proteinExistence type="inferred from homology"/>
<sequence length="243" mass="26441">MKILSIKRLLQASLVAFVLTGFAGTVPAARAQDAPQTTTAAQSSTPAATVPEKKKEEEDETAVYRKSASVQAFGRALGLNADQAATAFTWLNFLILAGLVLWFLVRTLPKTFRDRNTTIQKQLVDARTATEEASIRLNSVEARLSKLDEQIAGLKDQAEKDSALDEKRIKASVEDEKAKILAAAEQEIATATTHAQRSIQQYAAELAIEQAARKLSISAETDRLLVQNFARKLGGDESKEGQN</sequence>
<gene>
    <name evidence="13" type="primary">atpF</name>
    <name evidence="18" type="ORF">GRAN_3074</name>
</gene>
<evidence type="ECO:0000256" key="2">
    <source>
        <dbReference type="ARBA" id="ARBA00022448"/>
    </source>
</evidence>
<evidence type="ECO:0000313" key="18">
    <source>
        <dbReference type="EMBL" id="RXH56217.1"/>
    </source>
</evidence>
<keyword evidence="13" id="KW-1003">Cell membrane</keyword>
<evidence type="ECO:0000256" key="3">
    <source>
        <dbReference type="ARBA" id="ARBA00022547"/>
    </source>
</evidence>
<comment type="function">
    <text evidence="11">Component of the F(0) channel, it forms part of the peripheral stalk, linking F(1) to F(0). The b'-subunit is a diverged and duplicated form of b found in plants and photosynthetic bacteria.</text>
</comment>
<dbReference type="GO" id="GO:0046933">
    <property type="term" value="F:proton-transporting ATP synthase activity, rotational mechanism"/>
    <property type="evidence" value="ECO:0007669"/>
    <property type="project" value="UniProtKB-UniRule"/>
</dbReference>
<keyword evidence="15" id="KW-0175">Coiled coil</keyword>
<feature type="signal peptide" evidence="17">
    <location>
        <begin position="1"/>
        <end position="28"/>
    </location>
</feature>
<dbReference type="OrthoDB" id="122201at2"/>
<comment type="caution">
    <text evidence="18">The sequence shown here is derived from an EMBL/GenBank/DDBJ whole genome shotgun (WGS) entry which is preliminary data.</text>
</comment>
<protein>
    <recommendedName>
        <fullName evidence="13">ATP synthase subunit b</fullName>
    </recommendedName>
    <alternativeName>
        <fullName evidence="13">ATP synthase F(0) sector subunit b</fullName>
    </alternativeName>
    <alternativeName>
        <fullName evidence="13">ATPase subunit I</fullName>
    </alternativeName>
    <alternativeName>
        <fullName evidence="13">F-type ATPase subunit b</fullName>
        <shortName evidence="13">F-ATPase subunit b</shortName>
    </alternativeName>
</protein>
<evidence type="ECO:0000256" key="1">
    <source>
        <dbReference type="ARBA" id="ARBA00005513"/>
    </source>
</evidence>
<keyword evidence="5 13" id="KW-0375">Hydrogen ion transport</keyword>
<evidence type="ECO:0000256" key="13">
    <source>
        <dbReference type="HAMAP-Rule" id="MF_01398"/>
    </source>
</evidence>
<keyword evidence="17" id="KW-0732">Signal</keyword>
<dbReference type="PANTHER" id="PTHR33445:SF1">
    <property type="entry name" value="ATP SYNTHASE SUBUNIT B"/>
    <property type="match status" value="1"/>
</dbReference>
<feature type="chain" id="PRO_5020926942" description="ATP synthase subunit b" evidence="17">
    <location>
        <begin position="29"/>
        <end position="243"/>
    </location>
</feature>
<keyword evidence="19" id="KW-1185">Reference proteome</keyword>
<dbReference type="Pfam" id="PF00430">
    <property type="entry name" value="ATP-synt_B"/>
    <property type="match status" value="1"/>
</dbReference>
<evidence type="ECO:0000256" key="7">
    <source>
        <dbReference type="ARBA" id="ARBA00023065"/>
    </source>
</evidence>
<name>A0A4Q0SZB7_9BACT</name>
<feature type="coiled-coil region" evidence="15">
    <location>
        <begin position="130"/>
        <end position="157"/>
    </location>
</feature>
<feature type="compositionally biased region" description="Low complexity" evidence="16">
    <location>
        <begin position="33"/>
        <end position="49"/>
    </location>
</feature>
<dbReference type="PANTHER" id="PTHR33445">
    <property type="entry name" value="ATP SYNTHASE SUBUNIT B', CHLOROPLASTIC"/>
    <property type="match status" value="1"/>
</dbReference>
<evidence type="ECO:0000256" key="12">
    <source>
        <dbReference type="ARBA" id="ARBA00037847"/>
    </source>
</evidence>
<evidence type="ECO:0000256" key="10">
    <source>
        <dbReference type="ARBA" id="ARBA00025198"/>
    </source>
</evidence>
<keyword evidence="3 13" id="KW-0138">CF(0)</keyword>
<evidence type="ECO:0000256" key="11">
    <source>
        <dbReference type="ARBA" id="ARBA00025614"/>
    </source>
</evidence>
<keyword evidence="6 13" id="KW-1133">Transmembrane helix</keyword>
<reference evidence="18 19" key="1">
    <citation type="submission" date="2018-11" db="EMBL/GenBank/DDBJ databases">
        <authorList>
            <person name="Mardanov A.V."/>
            <person name="Ravin N.V."/>
            <person name="Dedysh S.N."/>
        </authorList>
    </citation>
    <scope>NUCLEOTIDE SEQUENCE [LARGE SCALE GENOMIC DNA]</scope>
    <source>
        <strain evidence="18 19">AF10</strain>
    </source>
</reference>
<comment type="similarity">
    <text evidence="1 13 14">Belongs to the ATPase B chain family.</text>
</comment>
<evidence type="ECO:0000256" key="17">
    <source>
        <dbReference type="SAM" id="SignalP"/>
    </source>
</evidence>
<keyword evidence="2 13" id="KW-0813">Transport</keyword>
<evidence type="ECO:0000256" key="14">
    <source>
        <dbReference type="RuleBase" id="RU003848"/>
    </source>
</evidence>
<keyword evidence="4 13" id="KW-0812">Transmembrane</keyword>
<evidence type="ECO:0000256" key="5">
    <source>
        <dbReference type="ARBA" id="ARBA00022781"/>
    </source>
</evidence>
<dbReference type="GO" id="GO:0005886">
    <property type="term" value="C:plasma membrane"/>
    <property type="evidence" value="ECO:0007669"/>
    <property type="project" value="UniProtKB-SubCell"/>
</dbReference>
<keyword evidence="8 13" id="KW-0472">Membrane</keyword>
<dbReference type="InterPro" id="IPR050059">
    <property type="entry name" value="ATP_synthase_B_chain"/>
</dbReference>
<feature type="region of interest" description="Disordered" evidence="16">
    <location>
        <begin position="33"/>
        <end position="59"/>
    </location>
</feature>
<evidence type="ECO:0000256" key="4">
    <source>
        <dbReference type="ARBA" id="ARBA00022692"/>
    </source>
</evidence>